<dbReference type="AlphaFoldDB" id="A0A1T4VE31"/>
<comment type="function">
    <text evidence="7">May play the central regulatory role in sporulation. It may be an element of the effector pathway responsible for the activation of sporulation genes in response to nutritional stress. Spo0A may act in concert with spo0H (a sigma factor) to control the expression of some genes that are critical to the sporulation process.</text>
</comment>
<dbReference type="SMART" id="SM00448">
    <property type="entry name" value="REC"/>
    <property type="match status" value="1"/>
</dbReference>
<dbReference type="Gene3D" id="1.10.10.10">
    <property type="entry name" value="Winged helix-like DNA-binding domain superfamily/Winged helix DNA-binding domain"/>
    <property type="match status" value="1"/>
</dbReference>
<evidence type="ECO:0000256" key="2">
    <source>
        <dbReference type="ARBA" id="ARBA00022553"/>
    </source>
</evidence>
<evidence type="ECO:0000256" key="5">
    <source>
        <dbReference type="ARBA" id="ARBA00023125"/>
    </source>
</evidence>
<dbReference type="GO" id="GO:0000976">
    <property type="term" value="F:transcription cis-regulatory region binding"/>
    <property type="evidence" value="ECO:0007669"/>
    <property type="project" value="TreeGrafter"/>
</dbReference>
<evidence type="ECO:0000256" key="8">
    <source>
        <dbReference type="PROSITE-ProRule" id="PRU00169"/>
    </source>
</evidence>
<evidence type="ECO:0000313" key="12">
    <source>
        <dbReference type="EMBL" id="SKA63143.1"/>
    </source>
</evidence>
<protein>
    <recommendedName>
        <fullName evidence="1">Stage 0 sporulation protein A homolog</fullName>
    </recommendedName>
</protein>
<dbReference type="InterPro" id="IPR001789">
    <property type="entry name" value="Sig_transdc_resp-reg_receiver"/>
</dbReference>
<dbReference type="InterPro" id="IPR039420">
    <property type="entry name" value="WalR-like"/>
</dbReference>
<evidence type="ECO:0000259" key="11">
    <source>
        <dbReference type="PROSITE" id="PS51755"/>
    </source>
</evidence>
<dbReference type="GO" id="GO:0005829">
    <property type="term" value="C:cytosol"/>
    <property type="evidence" value="ECO:0007669"/>
    <property type="project" value="TreeGrafter"/>
</dbReference>
<dbReference type="CDD" id="cd00383">
    <property type="entry name" value="trans_reg_C"/>
    <property type="match status" value="1"/>
</dbReference>
<dbReference type="PROSITE" id="PS51755">
    <property type="entry name" value="OMPR_PHOB"/>
    <property type="match status" value="1"/>
</dbReference>
<dbReference type="GO" id="GO:0032993">
    <property type="term" value="C:protein-DNA complex"/>
    <property type="evidence" value="ECO:0007669"/>
    <property type="project" value="TreeGrafter"/>
</dbReference>
<evidence type="ECO:0000256" key="6">
    <source>
        <dbReference type="ARBA" id="ARBA00023163"/>
    </source>
</evidence>
<dbReference type="STRING" id="39495.SAMN02745111_00770"/>
<dbReference type="Gene3D" id="6.10.250.690">
    <property type="match status" value="1"/>
</dbReference>
<dbReference type="OrthoDB" id="9790442at2"/>
<gene>
    <name evidence="12" type="ORF">SAMN02745111_00770</name>
</gene>
<evidence type="ECO:0000256" key="4">
    <source>
        <dbReference type="ARBA" id="ARBA00023015"/>
    </source>
</evidence>
<evidence type="ECO:0000256" key="1">
    <source>
        <dbReference type="ARBA" id="ARBA00018672"/>
    </source>
</evidence>
<feature type="DNA-binding region" description="OmpR/PhoB-type" evidence="9">
    <location>
        <begin position="124"/>
        <end position="222"/>
    </location>
</feature>
<sequence>MRILIAEDEIATAKALKLLLEKLKYSVDIVYNGMDAWQNITRTSYDVIVLDIMMPGISGLEVLALIRKNNLTTPVLLLTAKAELEDRVAGLDAGADDYLPKPFATAELIARIKALGRRSENFDEQVKKIGNIALDSNKFELSVDNEKIKLTNKEFQLLDLFVRYPGHIFSTEHLMEIIWGFDTDSEVDVVWTHIGFVRKKLKKVGANVEIVTKRGAGYSLEGISE</sequence>
<dbReference type="GO" id="GO:0000156">
    <property type="term" value="F:phosphorelay response regulator activity"/>
    <property type="evidence" value="ECO:0007669"/>
    <property type="project" value="TreeGrafter"/>
</dbReference>
<dbReference type="PANTHER" id="PTHR48111:SF1">
    <property type="entry name" value="TWO-COMPONENT RESPONSE REGULATOR ORR33"/>
    <property type="match status" value="1"/>
</dbReference>
<evidence type="ECO:0000259" key="10">
    <source>
        <dbReference type="PROSITE" id="PS50110"/>
    </source>
</evidence>
<reference evidence="12 13" key="1">
    <citation type="submission" date="2017-02" db="EMBL/GenBank/DDBJ databases">
        <authorList>
            <person name="Peterson S.W."/>
        </authorList>
    </citation>
    <scope>NUCLEOTIDE SEQUENCE [LARGE SCALE GENOMIC DNA]</scope>
    <source>
        <strain evidence="12 13">ATCC 35992</strain>
    </source>
</reference>
<dbReference type="Gene3D" id="3.40.50.2300">
    <property type="match status" value="1"/>
</dbReference>
<dbReference type="Pfam" id="PF00072">
    <property type="entry name" value="Response_reg"/>
    <property type="match status" value="1"/>
</dbReference>
<dbReference type="GO" id="GO:0006355">
    <property type="term" value="P:regulation of DNA-templated transcription"/>
    <property type="evidence" value="ECO:0007669"/>
    <property type="project" value="InterPro"/>
</dbReference>
<dbReference type="InterPro" id="IPR001867">
    <property type="entry name" value="OmpR/PhoB-type_DNA-bd"/>
</dbReference>
<feature type="domain" description="Response regulatory" evidence="10">
    <location>
        <begin position="2"/>
        <end position="116"/>
    </location>
</feature>
<keyword evidence="3" id="KW-0902">Two-component regulatory system</keyword>
<dbReference type="SUPFAM" id="SSF52172">
    <property type="entry name" value="CheY-like"/>
    <property type="match status" value="1"/>
</dbReference>
<evidence type="ECO:0000256" key="7">
    <source>
        <dbReference type="ARBA" id="ARBA00024867"/>
    </source>
</evidence>
<keyword evidence="5 9" id="KW-0238">DNA-binding</keyword>
<dbReference type="Proteomes" id="UP000190814">
    <property type="component" value="Unassembled WGS sequence"/>
</dbReference>
<dbReference type="SMART" id="SM00862">
    <property type="entry name" value="Trans_reg_C"/>
    <property type="match status" value="1"/>
</dbReference>
<dbReference type="EMBL" id="FUXZ01000004">
    <property type="protein sequence ID" value="SKA63143.1"/>
    <property type="molecule type" value="Genomic_DNA"/>
</dbReference>
<evidence type="ECO:0000256" key="3">
    <source>
        <dbReference type="ARBA" id="ARBA00023012"/>
    </source>
</evidence>
<dbReference type="InterPro" id="IPR036388">
    <property type="entry name" value="WH-like_DNA-bd_sf"/>
</dbReference>
<dbReference type="PANTHER" id="PTHR48111">
    <property type="entry name" value="REGULATOR OF RPOS"/>
    <property type="match status" value="1"/>
</dbReference>
<accession>A0A1T4VE31</accession>
<proteinExistence type="predicted"/>
<dbReference type="InterPro" id="IPR011006">
    <property type="entry name" value="CheY-like_superfamily"/>
</dbReference>
<dbReference type="Pfam" id="PF00486">
    <property type="entry name" value="Trans_reg_C"/>
    <property type="match status" value="1"/>
</dbReference>
<organism evidence="12 13">
    <name type="scientific">Eubacterium uniforme</name>
    <dbReference type="NCBI Taxonomy" id="39495"/>
    <lineage>
        <taxon>Bacteria</taxon>
        <taxon>Bacillati</taxon>
        <taxon>Bacillota</taxon>
        <taxon>Clostridia</taxon>
        <taxon>Eubacteriales</taxon>
        <taxon>Eubacteriaceae</taxon>
        <taxon>Eubacterium</taxon>
    </lineage>
</organism>
<feature type="domain" description="OmpR/PhoB-type" evidence="11">
    <location>
        <begin position="124"/>
        <end position="222"/>
    </location>
</feature>
<feature type="modified residue" description="4-aspartylphosphate" evidence="8">
    <location>
        <position position="51"/>
    </location>
</feature>
<name>A0A1T4VE31_9FIRM</name>
<dbReference type="PROSITE" id="PS50110">
    <property type="entry name" value="RESPONSE_REGULATORY"/>
    <property type="match status" value="1"/>
</dbReference>
<keyword evidence="13" id="KW-1185">Reference proteome</keyword>
<keyword evidence="6" id="KW-0804">Transcription</keyword>
<evidence type="ECO:0000313" key="13">
    <source>
        <dbReference type="Proteomes" id="UP000190814"/>
    </source>
</evidence>
<keyword evidence="2 8" id="KW-0597">Phosphoprotein</keyword>
<evidence type="ECO:0000256" key="9">
    <source>
        <dbReference type="PROSITE-ProRule" id="PRU01091"/>
    </source>
</evidence>
<dbReference type="RefSeq" id="WP_078765655.1">
    <property type="nucleotide sequence ID" value="NZ_FUXZ01000004.1"/>
</dbReference>
<keyword evidence="4" id="KW-0805">Transcription regulation</keyword>